<feature type="domain" description="Chromo" evidence="2">
    <location>
        <begin position="196"/>
        <end position="258"/>
    </location>
</feature>
<dbReference type="SUPFAM" id="SSF54160">
    <property type="entry name" value="Chromo domain-like"/>
    <property type="match status" value="1"/>
</dbReference>
<dbReference type="PROSITE" id="PS50013">
    <property type="entry name" value="CHROMO_2"/>
    <property type="match status" value="1"/>
</dbReference>
<evidence type="ECO:0000259" key="2">
    <source>
        <dbReference type="PROSITE" id="PS50013"/>
    </source>
</evidence>
<protein>
    <recommendedName>
        <fullName evidence="2">Chromo domain-containing protein</fullName>
    </recommendedName>
</protein>
<dbReference type="Gene3D" id="2.40.50.40">
    <property type="match status" value="1"/>
</dbReference>
<dbReference type="Proteomes" id="UP000198211">
    <property type="component" value="Unassembled WGS sequence"/>
</dbReference>
<feature type="compositionally biased region" description="Basic and acidic residues" evidence="1">
    <location>
        <begin position="101"/>
        <end position="111"/>
    </location>
</feature>
<evidence type="ECO:0000313" key="3">
    <source>
        <dbReference type="EMBL" id="OWZ11293.1"/>
    </source>
</evidence>
<organism evidence="3 4">
    <name type="scientific">Phytophthora megakarya</name>
    <dbReference type="NCBI Taxonomy" id="4795"/>
    <lineage>
        <taxon>Eukaryota</taxon>
        <taxon>Sar</taxon>
        <taxon>Stramenopiles</taxon>
        <taxon>Oomycota</taxon>
        <taxon>Peronosporomycetes</taxon>
        <taxon>Peronosporales</taxon>
        <taxon>Peronosporaceae</taxon>
        <taxon>Phytophthora</taxon>
    </lineage>
</organism>
<evidence type="ECO:0000256" key="1">
    <source>
        <dbReference type="SAM" id="MobiDB-lite"/>
    </source>
</evidence>
<dbReference type="SMART" id="SM00298">
    <property type="entry name" value="CHROMO"/>
    <property type="match status" value="1"/>
</dbReference>
<gene>
    <name evidence="3" type="ORF">PHMEG_00015711</name>
</gene>
<proteinExistence type="predicted"/>
<accession>A0A225W0S1</accession>
<reference evidence="4" key="1">
    <citation type="submission" date="2017-03" db="EMBL/GenBank/DDBJ databases">
        <title>Phytopthora megakarya and P. palmivora, two closely related causual agents of cacao black pod achieved similar genome size and gene model numbers by different mechanisms.</title>
        <authorList>
            <person name="Ali S."/>
            <person name="Shao J."/>
            <person name="Larry D.J."/>
            <person name="Kronmiller B."/>
            <person name="Shen D."/>
            <person name="Strem M.D."/>
            <person name="Melnick R.L."/>
            <person name="Guiltinan M.J."/>
            <person name="Tyler B.M."/>
            <person name="Meinhardt L.W."/>
            <person name="Bailey B.A."/>
        </authorList>
    </citation>
    <scope>NUCLEOTIDE SEQUENCE [LARGE SCALE GENOMIC DNA]</scope>
    <source>
        <strain evidence="4">zdho120</strain>
    </source>
</reference>
<dbReference type="CDD" id="cd00024">
    <property type="entry name" value="CD_CSD"/>
    <property type="match status" value="1"/>
</dbReference>
<dbReference type="InterPro" id="IPR023780">
    <property type="entry name" value="Chromo_domain"/>
</dbReference>
<evidence type="ECO:0000313" key="4">
    <source>
        <dbReference type="Proteomes" id="UP000198211"/>
    </source>
</evidence>
<dbReference type="InterPro" id="IPR000953">
    <property type="entry name" value="Chromo/chromo_shadow_dom"/>
</dbReference>
<name>A0A225W0S1_9STRA</name>
<dbReference type="Pfam" id="PF00385">
    <property type="entry name" value="Chromo"/>
    <property type="match status" value="1"/>
</dbReference>
<keyword evidence="4" id="KW-1185">Reference proteome</keyword>
<dbReference type="OrthoDB" id="123681at2759"/>
<dbReference type="AlphaFoldDB" id="A0A225W0S1"/>
<dbReference type="InterPro" id="IPR016197">
    <property type="entry name" value="Chromo-like_dom_sf"/>
</dbReference>
<dbReference type="EMBL" id="NBNE01002168">
    <property type="protein sequence ID" value="OWZ11293.1"/>
    <property type="molecule type" value="Genomic_DNA"/>
</dbReference>
<feature type="region of interest" description="Disordered" evidence="1">
    <location>
        <begin position="101"/>
        <end position="131"/>
    </location>
</feature>
<comment type="caution">
    <text evidence="3">The sequence shown here is derived from an EMBL/GenBank/DDBJ whole genome shotgun (WGS) entry which is preliminary data.</text>
</comment>
<sequence>MQSVKVYVEDPLQQDWDEIAEQLVFAINNSHDMTRKEAPFYLVHGWDAHTTLRAMTTSMKRGVGKQTEALAWRREINHQLQIALEMAKEYQAVEKARRARIHNEKLSRKEQTAIPKGVNDGSSDDDSEPRSLFQPGSQVWLYMEVKPGLVKKLFHRWHSPFRVKRKVEEFAYELELPDQELLPEYSWMPDEVTGEVEVEAILDDRTPMSTSTDRPVREFEVKFVGYKSTTWEPASNLSCGGLLYDYLRNKKNDQRLQMVQVADEE</sequence>